<dbReference type="AlphaFoldDB" id="A0AAV7QK07"/>
<proteinExistence type="predicted"/>
<gene>
    <name evidence="1" type="ORF">NDU88_005772</name>
</gene>
<sequence>MTRLCLYIQSETRCTWFSPRKFMNQLALIERLQLPGKRAAVTRYPYYRMAAARMIVAPAQYDSYSRQLKPPNLSKA</sequence>
<keyword evidence="2" id="KW-1185">Reference proteome</keyword>
<comment type="caution">
    <text evidence="1">The sequence shown here is derived from an EMBL/GenBank/DDBJ whole genome shotgun (WGS) entry which is preliminary data.</text>
</comment>
<reference evidence="1" key="1">
    <citation type="journal article" date="2022" name="bioRxiv">
        <title>Sequencing and chromosome-scale assembly of the giantPleurodeles waltlgenome.</title>
        <authorList>
            <person name="Brown T."/>
            <person name="Elewa A."/>
            <person name="Iarovenko S."/>
            <person name="Subramanian E."/>
            <person name="Araus A.J."/>
            <person name="Petzold A."/>
            <person name="Susuki M."/>
            <person name="Suzuki K.-i.T."/>
            <person name="Hayashi T."/>
            <person name="Toyoda A."/>
            <person name="Oliveira C."/>
            <person name="Osipova E."/>
            <person name="Leigh N.D."/>
            <person name="Simon A."/>
            <person name="Yun M.H."/>
        </authorList>
    </citation>
    <scope>NUCLEOTIDE SEQUENCE</scope>
    <source>
        <strain evidence="1">20211129_DDA</strain>
        <tissue evidence="1">Liver</tissue>
    </source>
</reference>
<dbReference type="Proteomes" id="UP001066276">
    <property type="component" value="Chromosome 6"/>
</dbReference>
<name>A0AAV7QK07_PLEWA</name>
<accession>A0AAV7QK07</accession>
<evidence type="ECO:0000313" key="2">
    <source>
        <dbReference type="Proteomes" id="UP001066276"/>
    </source>
</evidence>
<protein>
    <submittedName>
        <fullName evidence="1">Uncharacterized protein</fullName>
    </submittedName>
</protein>
<dbReference type="EMBL" id="JANPWB010000010">
    <property type="protein sequence ID" value="KAJ1139399.1"/>
    <property type="molecule type" value="Genomic_DNA"/>
</dbReference>
<evidence type="ECO:0000313" key="1">
    <source>
        <dbReference type="EMBL" id="KAJ1139399.1"/>
    </source>
</evidence>
<organism evidence="1 2">
    <name type="scientific">Pleurodeles waltl</name>
    <name type="common">Iberian ribbed newt</name>
    <dbReference type="NCBI Taxonomy" id="8319"/>
    <lineage>
        <taxon>Eukaryota</taxon>
        <taxon>Metazoa</taxon>
        <taxon>Chordata</taxon>
        <taxon>Craniata</taxon>
        <taxon>Vertebrata</taxon>
        <taxon>Euteleostomi</taxon>
        <taxon>Amphibia</taxon>
        <taxon>Batrachia</taxon>
        <taxon>Caudata</taxon>
        <taxon>Salamandroidea</taxon>
        <taxon>Salamandridae</taxon>
        <taxon>Pleurodelinae</taxon>
        <taxon>Pleurodeles</taxon>
    </lineage>
</organism>